<evidence type="ECO:0008006" key="5">
    <source>
        <dbReference type="Google" id="ProtNLM"/>
    </source>
</evidence>
<dbReference type="Proteomes" id="UP000251960">
    <property type="component" value="Chromosome 2"/>
</dbReference>
<feature type="region of interest" description="Disordered" evidence="1">
    <location>
        <begin position="67"/>
        <end position="93"/>
    </location>
</feature>
<comment type="caution">
    <text evidence="3">The sequence shown here is derived from an EMBL/GenBank/DDBJ whole genome shotgun (WGS) entry which is preliminary data.</text>
</comment>
<gene>
    <name evidence="3" type="ORF">Zm00014a_010219</name>
</gene>
<evidence type="ECO:0000256" key="1">
    <source>
        <dbReference type="SAM" id="MobiDB-lite"/>
    </source>
</evidence>
<accession>A0A3L6G560</accession>
<evidence type="ECO:0000256" key="2">
    <source>
        <dbReference type="SAM" id="SignalP"/>
    </source>
</evidence>
<dbReference type="EMBL" id="NCVQ01000003">
    <property type="protein sequence ID" value="PWZ41534.1"/>
    <property type="molecule type" value="Genomic_DNA"/>
</dbReference>
<sequence>MRNNKMLINLAIAGLTSLTRSRNTRKNSSTCEDFDPLYESHHNEDNVHHVADKAVPFNCQRRNTHMCTSSGGTKGSKKVLAPNAEDQVGRITT</sequence>
<protein>
    <recommendedName>
        <fullName evidence="5">Secreted protein</fullName>
    </recommendedName>
</protein>
<feature type="signal peptide" evidence="2">
    <location>
        <begin position="1"/>
        <end position="21"/>
    </location>
</feature>
<reference evidence="3 4" key="1">
    <citation type="journal article" date="2018" name="Nat. Genet.">
        <title>Extensive intraspecific gene order and gene structural variations between Mo17 and other maize genomes.</title>
        <authorList>
            <person name="Sun S."/>
            <person name="Zhou Y."/>
            <person name="Chen J."/>
            <person name="Shi J."/>
            <person name="Zhao H."/>
            <person name="Zhao H."/>
            <person name="Song W."/>
            <person name="Zhang M."/>
            <person name="Cui Y."/>
            <person name="Dong X."/>
            <person name="Liu H."/>
            <person name="Ma X."/>
            <person name="Jiao Y."/>
            <person name="Wang B."/>
            <person name="Wei X."/>
            <person name="Stein J.C."/>
            <person name="Glaubitz J.C."/>
            <person name="Lu F."/>
            <person name="Yu G."/>
            <person name="Liang C."/>
            <person name="Fengler K."/>
            <person name="Li B."/>
            <person name="Rafalski A."/>
            <person name="Schnable P.S."/>
            <person name="Ware D.H."/>
            <person name="Buckler E.S."/>
            <person name="Lai J."/>
        </authorList>
    </citation>
    <scope>NUCLEOTIDE SEQUENCE [LARGE SCALE GENOMIC DNA]</scope>
    <source>
        <strain evidence="4">cv. Missouri 17</strain>
        <tissue evidence="3">Seedling</tissue>
    </source>
</reference>
<evidence type="ECO:0000313" key="4">
    <source>
        <dbReference type="Proteomes" id="UP000251960"/>
    </source>
</evidence>
<dbReference type="AlphaFoldDB" id="A0A3L6G560"/>
<proteinExistence type="predicted"/>
<evidence type="ECO:0000313" key="3">
    <source>
        <dbReference type="EMBL" id="PWZ41534.1"/>
    </source>
</evidence>
<keyword evidence="2" id="KW-0732">Signal</keyword>
<name>A0A3L6G560_MAIZE</name>
<organism evidence="3 4">
    <name type="scientific">Zea mays</name>
    <name type="common">Maize</name>
    <dbReference type="NCBI Taxonomy" id="4577"/>
    <lineage>
        <taxon>Eukaryota</taxon>
        <taxon>Viridiplantae</taxon>
        <taxon>Streptophyta</taxon>
        <taxon>Embryophyta</taxon>
        <taxon>Tracheophyta</taxon>
        <taxon>Spermatophyta</taxon>
        <taxon>Magnoliopsida</taxon>
        <taxon>Liliopsida</taxon>
        <taxon>Poales</taxon>
        <taxon>Poaceae</taxon>
        <taxon>PACMAD clade</taxon>
        <taxon>Panicoideae</taxon>
        <taxon>Andropogonodae</taxon>
        <taxon>Andropogoneae</taxon>
        <taxon>Tripsacinae</taxon>
        <taxon>Zea</taxon>
    </lineage>
</organism>
<feature type="chain" id="PRO_5018321324" description="Secreted protein" evidence="2">
    <location>
        <begin position="22"/>
        <end position="93"/>
    </location>
</feature>